<evidence type="ECO:0000256" key="1">
    <source>
        <dbReference type="SAM" id="Phobius"/>
    </source>
</evidence>
<dbReference type="OrthoDB" id="5392263at2759"/>
<keyword evidence="1" id="KW-0472">Membrane</keyword>
<sequence>MSWAYVSRYAISSLFFHTKIHTNISHHSRVMCTYTPSTTHYNSMASVFRQEAWMSRAFVLCVIFGTAQAQLPPFEQCRITFRSIINGSLSIGMINNNTIWDSGYLYSGTVRGLDLSYPRTEIITPTFLGCKTLCGRGTQLNLPATALGLVATWVFPLAILLSLPYESLHKKRFRGTASATLNWLGSPQTSLTATTYNLQLLIECRQRSKEKNNDPTWTNLFYVLSVFNQYDLPLCGLVKCT</sequence>
<gene>
    <name evidence="2" type="ORF">CC86DRAFT_193190</name>
</gene>
<dbReference type="AlphaFoldDB" id="A0A6A7A5K1"/>
<organism evidence="2 3">
    <name type="scientific">Ophiobolus disseminans</name>
    <dbReference type="NCBI Taxonomy" id="1469910"/>
    <lineage>
        <taxon>Eukaryota</taxon>
        <taxon>Fungi</taxon>
        <taxon>Dikarya</taxon>
        <taxon>Ascomycota</taxon>
        <taxon>Pezizomycotina</taxon>
        <taxon>Dothideomycetes</taxon>
        <taxon>Pleosporomycetidae</taxon>
        <taxon>Pleosporales</taxon>
        <taxon>Pleosporineae</taxon>
        <taxon>Phaeosphaeriaceae</taxon>
        <taxon>Ophiobolus</taxon>
    </lineage>
</organism>
<keyword evidence="1" id="KW-1133">Transmembrane helix</keyword>
<keyword evidence="1" id="KW-0812">Transmembrane</keyword>
<keyword evidence="3" id="KW-1185">Reference proteome</keyword>
<evidence type="ECO:0000313" key="3">
    <source>
        <dbReference type="Proteomes" id="UP000799424"/>
    </source>
</evidence>
<feature type="transmembrane region" description="Helical" evidence="1">
    <location>
        <begin position="140"/>
        <end position="163"/>
    </location>
</feature>
<dbReference type="Proteomes" id="UP000799424">
    <property type="component" value="Unassembled WGS sequence"/>
</dbReference>
<protein>
    <submittedName>
        <fullName evidence="2">Uncharacterized protein</fullName>
    </submittedName>
</protein>
<name>A0A6A7A5K1_9PLEO</name>
<reference evidence="2" key="1">
    <citation type="journal article" date="2020" name="Stud. Mycol.">
        <title>101 Dothideomycetes genomes: a test case for predicting lifestyles and emergence of pathogens.</title>
        <authorList>
            <person name="Haridas S."/>
            <person name="Albert R."/>
            <person name="Binder M."/>
            <person name="Bloem J."/>
            <person name="Labutti K."/>
            <person name="Salamov A."/>
            <person name="Andreopoulos B."/>
            <person name="Baker S."/>
            <person name="Barry K."/>
            <person name="Bills G."/>
            <person name="Bluhm B."/>
            <person name="Cannon C."/>
            <person name="Castanera R."/>
            <person name="Culley D."/>
            <person name="Daum C."/>
            <person name="Ezra D."/>
            <person name="Gonzalez J."/>
            <person name="Henrissat B."/>
            <person name="Kuo A."/>
            <person name="Liang C."/>
            <person name="Lipzen A."/>
            <person name="Lutzoni F."/>
            <person name="Magnuson J."/>
            <person name="Mondo S."/>
            <person name="Nolan M."/>
            <person name="Ohm R."/>
            <person name="Pangilinan J."/>
            <person name="Park H.-J."/>
            <person name="Ramirez L."/>
            <person name="Alfaro M."/>
            <person name="Sun H."/>
            <person name="Tritt A."/>
            <person name="Yoshinaga Y."/>
            <person name="Zwiers L.-H."/>
            <person name="Turgeon B."/>
            <person name="Goodwin S."/>
            <person name="Spatafora J."/>
            <person name="Crous P."/>
            <person name="Grigoriev I."/>
        </authorList>
    </citation>
    <scope>NUCLEOTIDE SEQUENCE</scope>
    <source>
        <strain evidence="2">CBS 113818</strain>
    </source>
</reference>
<accession>A0A6A7A5K1</accession>
<proteinExistence type="predicted"/>
<evidence type="ECO:0000313" key="2">
    <source>
        <dbReference type="EMBL" id="KAF2828433.1"/>
    </source>
</evidence>
<dbReference type="EMBL" id="MU006222">
    <property type="protein sequence ID" value="KAF2828433.1"/>
    <property type="molecule type" value="Genomic_DNA"/>
</dbReference>